<reference evidence="2 3" key="1">
    <citation type="submission" date="2019-12" db="EMBL/GenBank/DDBJ databases">
        <title>Microbes associate with the intestines of laboratory mice.</title>
        <authorList>
            <person name="Navarre W."/>
            <person name="Wong E."/>
        </authorList>
    </citation>
    <scope>NUCLEOTIDE SEQUENCE [LARGE SCALE GENOMIC DNA]</scope>
    <source>
        <strain evidence="2 3">NM82_D38</strain>
    </source>
</reference>
<protein>
    <submittedName>
        <fullName evidence="2">ABC transporter substrate-binding protein</fullName>
    </submittedName>
</protein>
<dbReference type="AlphaFoldDB" id="A0A6L6YJE2"/>
<dbReference type="PANTHER" id="PTHR35271:SF1">
    <property type="entry name" value="ABC TRANSPORTER, SUBSTRATE-BINDING LIPOPROTEIN"/>
    <property type="match status" value="1"/>
</dbReference>
<keyword evidence="1" id="KW-0732">Signal</keyword>
<dbReference type="EMBL" id="WSRP01000045">
    <property type="protein sequence ID" value="MVX57767.1"/>
    <property type="molecule type" value="Genomic_DNA"/>
</dbReference>
<dbReference type="Gene3D" id="3.40.50.2300">
    <property type="match status" value="2"/>
</dbReference>
<feature type="signal peptide" evidence="1">
    <location>
        <begin position="1"/>
        <end position="21"/>
    </location>
</feature>
<dbReference type="CDD" id="cd06325">
    <property type="entry name" value="PBP1_ABC_unchar_transporter"/>
    <property type="match status" value="1"/>
</dbReference>
<comment type="caution">
    <text evidence="2">The sequence shown here is derived from an EMBL/GenBank/DDBJ whole genome shotgun (WGS) entry which is preliminary data.</text>
</comment>
<keyword evidence="3" id="KW-1185">Reference proteome</keyword>
<dbReference type="PROSITE" id="PS51257">
    <property type="entry name" value="PROKAR_LIPOPROTEIN"/>
    <property type="match status" value="1"/>
</dbReference>
<dbReference type="InterPro" id="IPR028082">
    <property type="entry name" value="Peripla_BP_I"/>
</dbReference>
<accession>A0A6L6YJE2</accession>
<dbReference type="PANTHER" id="PTHR35271">
    <property type="entry name" value="ABC TRANSPORTER, SUBSTRATE-BINDING LIPOPROTEIN-RELATED"/>
    <property type="match status" value="1"/>
</dbReference>
<dbReference type="Proteomes" id="UP000472580">
    <property type="component" value="Unassembled WGS sequence"/>
</dbReference>
<dbReference type="InterPro" id="IPR007487">
    <property type="entry name" value="ABC_transpt-TYRBP-like"/>
</dbReference>
<gene>
    <name evidence="2" type="ORF">E5987_11285</name>
</gene>
<evidence type="ECO:0000256" key="1">
    <source>
        <dbReference type="SAM" id="SignalP"/>
    </source>
</evidence>
<organism evidence="2 3">
    <name type="scientific">Parasutterella muris</name>
    <dbReference type="NCBI Taxonomy" id="2565572"/>
    <lineage>
        <taxon>Bacteria</taxon>
        <taxon>Pseudomonadati</taxon>
        <taxon>Pseudomonadota</taxon>
        <taxon>Betaproteobacteria</taxon>
        <taxon>Burkholderiales</taxon>
        <taxon>Sutterellaceae</taxon>
        <taxon>Parasutterella</taxon>
    </lineage>
</organism>
<dbReference type="OrthoDB" id="9776955at2"/>
<evidence type="ECO:0000313" key="2">
    <source>
        <dbReference type="EMBL" id="MVX57767.1"/>
    </source>
</evidence>
<dbReference type="RefSeq" id="WP_160336183.1">
    <property type="nucleotide sequence ID" value="NZ_WSRP01000045.1"/>
</dbReference>
<name>A0A6L6YJE2_9BURK</name>
<dbReference type="SUPFAM" id="SSF53822">
    <property type="entry name" value="Periplasmic binding protein-like I"/>
    <property type="match status" value="1"/>
</dbReference>
<dbReference type="Pfam" id="PF04392">
    <property type="entry name" value="ABC_sub_bind"/>
    <property type="match status" value="1"/>
</dbReference>
<proteinExistence type="predicted"/>
<feature type="chain" id="PRO_5026807491" evidence="1">
    <location>
        <begin position="22"/>
        <end position="333"/>
    </location>
</feature>
<evidence type="ECO:0000313" key="3">
    <source>
        <dbReference type="Proteomes" id="UP000472580"/>
    </source>
</evidence>
<sequence length="333" mass="35292">MKISRLCLLAASLTAAFMLTACDDKKATPAAAGSTPAAKTYSIGVVQLVEHKALDAANKGFVDALKTRGFEEGKNVKFDFQNAQADQSNLRNIAQRFVSNKVDLIGAIATPAAQTMANATRTIPIVATAVTDFEIAKLVKSNDKPGANVTGSSDMAPIGDLADLIIKIYPNTKNVGTIYSSSEINSERQVGIFKDEAKKRGLNVREATVSSVNDIQQAAQSLVGKVDVLYSPTDNTIASAVPALIKITEPAKLPVFAGEGGMVKSGATAAIAVDYYELGKIAGDMAADILEGKAKPESMPIRFQKDFKTLFNETSVKNLDLKIPADVSHEIVK</sequence>